<dbReference type="PANTHER" id="PTHR33334:SF8">
    <property type="entry name" value="PROTEIN LNK1"/>
    <property type="match status" value="1"/>
</dbReference>
<dbReference type="Proteomes" id="UP000012960">
    <property type="component" value="Unplaced"/>
</dbReference>
<accession>A0A804KXW3</accession>
<dbReference type="EMBL" id="HG996476">
    <property type="protein sequence ID" value="CAG1853976.1"/>
    <property type="molecule type" value="Genomic_DNA"/>
</dbReference>
<dbReference type="OMA" id="CKVESNA"/>
<dbReference type="Gramene" id="Ma10_t19080.2">
    <property type="protein sequence ID" value="Ma10_p19080.2"/>
    <property type="gene ID" value="Ma10_g19080"/>
</dbReference>
<dbReference type="OrthoDB" id="618331at2759"/>
<gene>
    <name evidence="1" type="ORF">GSMUA_322020.1</name>
</gene>
<dbReference type="EnsemblPlants" id="Ma10_t19080.1">
    <property type="protein sequence ID" value="Ma10_p19080.1"/>
    <property type="gene ID" value="Ma10_g19080"/>
</dbReference>
<evidence type="ECO:0000313" key="3">
    <source>
        <dbReference type="Proteomes" id="UP000012960"/>
    </source>
</evidence>
<dbReference type="InParanoid" id="A0A804KXW3"/>
<name>A0A804KXW3_MUSAM</name>
<evidence type="ECO:0000313" key="1">
    <source>
        <dbReference type="EMBL" id="CAG1853976.1"/>
    </source>
</evidence>
<organism evidence="2 3">
    <name type="scientific">Musa acuminata subsp. malaccensis</name>
    <name type="common">Wild banana</name>
    <name type="synonym">Musa malaccensis</name>
    <dbReference type="NCBI Taxonomy" id="214687"/>
    <lineage>
        <taxon>Eukaryota</taxon>
        <taxon>Viridiplantae</taxon>
        <taxon>Streptophyta</taxon>
        <taxon>Embryophyta</taxon>
        <taxon>Tracheophyta</taxon>
        <taxon>Spermatophyta</taxon>
        <taxon>Magnoliopsida</taxon>
        <taxon>Liliopsida</taxon>
        <taxon>Zingiberales</taxon>
        <taxon>Musaceae</taxon>
        <taxon>Musa</taxon>
    </lineage>
</organism>
<evidence type="ECO:0000313" key="2">
    <source>
        <dbReference type="EnsemblPlants" id="Ma10_p19080.1"/>
    </source>
</evidence>
<keyword evidence="3" id="KW-1185">Reference proteome</keyword>
<reference evidence="2" key="2">
    <citation type="submission" date="2021-05" db="UniProtKB">
        <authorList>
            <consortium name="EnsemblPlants"/>
        </authorList>
    </citation>
    <scope>IDENTIFICATION</scope>
    <source>
        <strain evidence="2">subsp. malaccensis</strain>
    </source>
</reference>
<dbReference type="EnsemblPlants" id="Ma10_t19080.2">
    <property type="protein sequence ID" value="Ma10_p19080.2"/>
    <property type="gene ID" value="Ma10_g19080"/>
</dbReference>
<dbReference type="GO" id="GO:0006355">
    <property type="term" value="P:regulation of DNA-templated transcription"/>
    <property type="evidence" value="ECO:0007669"/>
    <property type="project" value="InterPro"/>
</dbReference>
<dbReference type="GO" id="GO:0007623">
    <property type="term" value="P:circadian rhythm"/>
    <property type="evidence" value="ECO:0007669"/>
    <property type="project" value="InterPro"/>
</dbReference>
<protein>
    <submittedName>
        <fullName evidence="1">(wild Malaysian banana) hypothetical protein</fullName>
    </submittedName>
</protein>
<proteinExistence type="predicted"/>
<dbReference type="Gramene" id="Ma10_t19080.1">
    <property type="protein sequence ID" value="Ma10_p19080.1"/>
    <property type="gene ID" value="Ma10_g19080"/>
</dbReference>
<dbReference type="AlphaFoldDB" id="A0A804KXW3"/>
<sequence>MRLIWTNPVPNPKFPVAYLGENVWDDFAKGDDHVVSAENREVPDLSAILFDNNKKSRHEPDFEKSNYAADNLSPGGHDHNSVLKDLTFHEWPDIDNFEDVERMFRNCDSTFGQSHVSCVGGISWLASSSNTVDGSGASNLAALSSSCPELGLPNDTLEESYAKTMCFPKFDPSATDATSASVDCHSNSGCLGNDAEVEGISVSKEQIKSQYSSEDDAMQRCLNQMVPTSAVTTHTDSFQYFPERNHFFGCPSSSYLNNFNSHAQVDYSFPADRIPQTQSTSSSVNFENETHHMTSFEHSPYQSSTPPAMPLDLRMEKLPEKQSYAPVLMEHCHHDAVRNKSSVLKNKSLHATASESSQELDSAPIAGRKSTIVQQNSLVRSVSLDDISAEAMSFQQLWHVMDQLDDGTKCCIRDSLYRLARSTIPRNILDRSNSCRGSMDESKILGAAVWTSRCAEIKVETATNPIDRSVAHLLFQRPPVSFKSLIKS</sequence>
<dbReference type="PANTHER" id="PTHR33334">
    <property type="entry name" value="PROTEIN LNK1"/>
    <property type="match status" value="1"/>
</dbReference>
<reference evidence="1" key="1">
    <citation type="submission" date="2021-03" db="EMBL/GenBank/DDBJ databases">
        <authorList>
            <consortium name="Genoscope - CEA"/>
            <person name="William W."/>
        </authorList>
    </citation>
    <scope>NUCLEOTIDE SEQUENCE</scope>
    <source>
        <strain evidence="1">Doubled-haploid Pahang</strain>
    </source>
</reference>
<dbReference type="InterPro" id="IPR039928">
    <property type="entry name" value="LNK"/>
</dbReference>